<comment type="caution">
    <text evidence="1">The sequence shown here is derived from an EMBL/GenBank/DDBJ whole genome shotgun (WGS) entry which is preliminary data.</text>
</comment>
<dbReference type="OrthoDB" id="10367258at2759"/>
<evidence type="ECO:0000313" key="1">
    <source>
        <dbReference type="EMBL" id="RUP43874.1"/>
    </source>
</evidence>
<keyword evidence="2" id="KW-1185">Reference proteome</keyword>
<dbReference type="EMBL" id="RBNI01010135">
    <property type="protein sequence ID" value="RUP43874.1"/>
    <property type="molecule type" value="Genomic_DNA"/>
</dbReference>
<dbReference type="Proteomes" id="UP000268093">
    <property type="component" value="Unassembled WGS sequence"/>
</dbReference>
<proteinExistence type="predicted"/>
<reference evidence="1 2" key="1">
    <citation type="journal article" date="2018" name="New Phytol.">
        <title>Phylogenomics of Endogonaceae and evolution of mycorrhizas within Mucoromycota.</title>
        <authorList>
            <person name="Chang Y."/>
            <person name="Desiro A."/>
            <person name="Na H."/>
            <person name="Sandor L."/>
            <person name="Lipzen A."/>
            <person name="Clum A."/>
            <person name="Barry K."/>
            <person name="Grigoriev I.V."/>
            <person name="Martin F.M."/>
            <person name="Stajich J.E."/>
            <person name="Smith M.E."/>
            <person name="Bonito G."/>
            <person name="Spatafora J.W."/>
        </authorList>
    </citation>
    <scope>NUCLEOTIDE SEQUENCE [LARGE SCALE GENOMIC DNA]</scope>
    <source>
        <strain evidence="1 2">GMNB39</strain>
    </source>
</reference>
<gene>
    <name evidence="1" type="ORF">BC936DRAFT_136611</name>
</gene>
<organism evidence="1 2">
    <name type="scientific">Jimgerdemannia flammicorona</name>
    <dbReference type="NCBI Taxonomy" id="994334"/>
    <lineage>
        <taxon>Eukaryota</taxon>
        <taxon>Fungi</taxon>
        <taxon>Fungi incertae sedis</taxon>
        <taxon>Mucoromycota</taxon>
        <taxon>Mucoromycotina</taxon>
        <taxon>Endogonomycetes</taxon>
        <taxon>Endogonales</taxon>
        <taxon>Endogonaceae</taxon>
        <taxon>Jimgerdemannia</taxon>
    </lineage>
</organism>
<protein>
    <submittedName>
        <fullName evidence="1">Uncharacterized protein</fullName>
    </submittedName>
</protein>
<dbReference type="InterPro" id="IPR049046">
    <property type="entry name" value="Beta-AFase-like_GH127_middle"/>
</dbReference>
<dbReference type="Pfam" id="PF20736">
    <property type="entry name" value="Glyco_hydro127M"/>
    <property type="match status" value="1"/>
</dbReference>
<sequence>MPTSLCHSLHPDDILIKGDLYTRARANFDRLEQQDYRSAQLFQPLDHDWPGDTEGRTLLALVLLARWAHLELHTLGDLLHELPARMNSEGCFGPPQKPGQVDEQQLSGHTWILRFLVEHYRWKQLPETRAMIERIVDTLVIPASAHFVTYPSAASSRARSDSDNLTGVRTETIGAWTLSSDIGAAFAILDGATQAYELLGQPSRLKSALDLIVAAYTAIDPVALGASTHAMLTALRGLVRFHALHASPVLLSHVQHTYATYMATARTENYAAHARFGHPIATDPCAIVDSFVLAIDLWRCTFDPAYLDDAHHIYYNAFLPSQRPSGGFGRDSCTGYPTTQLHLTPLEDPYYESVRCCTPRGGEGLAAAAASVYHVDPQADTVFVNLYQCSTATLRFADGHLVIRQTTTYPVDGWIRLDLLDSTVKTPKTFQLFLPEWASPADLPTSTVHGRFVEAVFSTNHTILVRFDIPWHRVAVLGSDPPVPLATPVRIDTRVATSRGTSPVPPAPSPCTLRHGPLLLGASRAAAERGKPGVELVKLTAEARLVPLGQASYLIDKTMIGLSPLVDLVRPLDTLERGNRKQVVFPGDD</sequence>
<accession>A0A433CZ63</accession>
<dbReference type="AlphaFoldDB" id="A0A433CZ63"/>
<name>A0A433CZ63_9FUNG</name>
<evidence type="ECO:0000313" key="2">
    <source>
        <dbReference type="Proteomes" id="UP000268093"/>
    </source>
</evidence>